<dbReference type="EMBL" id="NGKC01000010">
    <property type="protein sequence ID" value="RSU10930.1"/>
    <property type="molecule type" value="Genomic_DNA"/>
</dbReference>
<dbReference type="Proteomes" id="UP000286773">
    <property type="component" value="Unassembled WGS sequence"/>
</dbReference>
<evidence type="ECO:0000313" key="4">
    <source>
        <dbReference type="Proteomes" id="UP000286773"/>
    </source>
</evidence>
<dbReference type="AlphaFoldDB" id="A0A430ASB9"/>
<comment type="caution">
    <text evidence="3">The sequence shown here is derived from an EMBL/GenBank/DDBJ whole genome shotgun (WGS) entry which is preliminary data.</text>
</comment>
<dbReference type="SUPFAM" id="SSF55811">
    <property type="entry name" value="Nudix"/>
    <property type="match status" value="1"/>
</dbReference>
<evidence type="ECO:0000313" key="3">
    <source>
        <dbReference type="EMBL" id="RSU10930.1"/>
    </source>
</evidence>
<organism evidence="3 4">
    <name type="scientific">Vagococcus acidifermentans</name>
    <dbReference type="NCBI Taxonomy" id="564710"/>
    <lineage>
        <taxon>Bacteria</taxon>
        <taxon>Bacillati</taxon>
        <taxon>Bacillota</taxon>
        <taxon>Bacilli</taxon>
        <taxon>Lactobacillales</taxon>
        <taxon>Enterococcaceae</taxon>
        <taxon>Vagococcus</taxon>
    </lineage>
</organism>
<proteinExistence type="predicted"/>
<dbReference type="PROSITE" id="PS51462">
    <property type="entry name" value="NUDIX"/>
    <property type="match status" value="1"/>
</dbReference>
<accession>A0A430ASB9</accession>
<dbReference type="Pfam" id="PF00293">
    <property type="entry name" value="NUDIX"/>
    <property type="match status" value="1"/>
</dbReference>
<dbReference type="Gene3D" id="3.90.79.10">
    <property type="entry name" value="Nucleoside Triphosphate Pyrophosphohydrolase"/>
    <property type="match status" value="1"/>
</dbReference>
<dbReference type="PANTHER" id="PTHR21340:SF0">
    <property type="entry name" value="BIS(5'-NUCLEOSYL)-TETRAPHOSPHATASE [ASYMMETRICAL]"/>
    <property type="match status" value="1"/>
</dbReference>
<gene>
    <name evidence="3" type="ORF">CBF27_09565</name>
</gene>
<evidence type="ECO:0000256" key="1">
    <source>
        <dbReference type="ARBA" id="ARBA00022801"/>
    </source>
</evidence>
<dbReference type="InterPro" id="IPR015797">
    <property type="entry name" value="NUDIX_hydrolase-like_dom_sf"/>
</dbReference>
<dbReference type="GO" id="GO:0004081">
    <property type="term" value="F:bis(5'-nucleosyl)-tetraphosphatase (asymmetrical) activity"/>
    <property type="evidence" value="ECO:0007669"/>
    <property type="project" value="TreeGrafter"/>
</dbReference>
<name>A0A430ASB9_9ENTE</name>
<protein>
    <submittedName>
        <fullName evidence="3">NUDIX hydrolase</fullName>
    </submittedName>
</protein>
<dbReference type="OrthoDB" id="9816040at2"/>
<sequence>MDIPVFGEKMADLVYQKRFAAYIIIQSADNSRLLLVQAPNGAYFLPGGEIEGDETQEETLHREAMEELGYVIEVGAYLGQADEFFYSRHRQTAFHNPGYFYVAQSWQAKQAPLETFNHLEWFPVSEAIDRLKRGSHKWAVVQWQKSLNG</sequence>
<reference evidence="3 4" key="1">
    <citation type="submission" date="2017-05" db="EMBL/GenBank/DDBJ databases">
        <title>Vagococcus spp. assemblies.</title>
        <authorList>
            <person name="Gulvik C.A."/>
        </authorList>
    </citation>
    <scope>NUCLEOTIDE SEQUENCE [LARGE SCALE GENOMIC DNA]</scope>
    <source>
        <strain evidence="3 4">LMG 24798</strain>
    </source>
</reference>
<dbReference type="RefSeq" id="WP_126814079.1">
    <property type="nucleotide sequence ID" value="NZ_NGKC01000010.1"/>
</dbReference>
<dbReference type="PANTHER" id="PTHR21340">
    <property type="entry name" value="DIADENOSINE 5,5-P1,P4-TETRAPHOSPHATE PYROPHOSPHOHYDROLASE MUTT"/>
    <property type="match status" value="1"/>
</dbReference>
<dbReference type="InterPro" id="IPR000086">
    <property type="entry name" value="NUDIX_hydrolase_dom"/>
</dbReference>
<dbReference type="CDD" id="cd04684">
    <property type="entry name" value="NUDIX_Hydrolase"/>
    <property type="match status" value="1"/>
</dbReference>
<dbReference type="GO" id="GO:0006167">
    <property type="term" value="P:AMP biosynthetic process"/>
    <property type="evidence" value="ECO:0007669"/>
    <property type="project" value="TreeGrafter"/>
</dbReference>
<dbReference type="GO" id="GO:0006754">
    <property type="term" value="P:ATP biosynthetic process"/>
    <property type="evidence" value="ECO:0007669"/>
    <property type="project" value="TreeGrafter"/>
</dbReference>
<dbReference type="InterPro" id="IPR051325">
    <property type="entry name" value="Nudix_hydrolase_domain"/>
</dbReference>
<feature type="domain" description="Nudix hydrolase" evidence="2">
    <location>
        <begin position="16"/>
        <end position="146"/>
    </location>
</feature>
<evidence type="ECO:0000259" key="2">
    <source>
        <dbReference type="PROSITE" id="PS51462"/>
    </source>
</evidence>
<keyword evidence="4" id="KW-1185">Reference proteome</keyword>
<keyword evidence="1 3" id="KW-0378">Hydrolase</keyword>
<dbReference type="PROSITE" id="PS00893">
    <property type="entry name" value="NUDIX_BOX"/>
    <property type="match status" value="1"/>
</dbReference>
<dbReference type="InterPro" id="IPR020084">
    <property type="entry name" value="NUDIX_hydrolase_CS"/>
</dbReference>